<evidence type="ECO:0000313" key="3">
    <source>
        <dbReference type="EMBL" id="MDF9407673.1"/>
    </source>
</evidence>
<dbReference type="SUPFAM" id="SSF46955">
    <property type="entry name" value="Putative DNA-binding domain"/>
    <property type="match status" value="1"/>
</dbReference>
<dbReference type="Gene3D" id="1.10.1660.10">
    <property type="match status" value="1"/>
</dbReference>
<dbReference type="GO" id="GO:0003700">
    <property type="term" value="F:DNA-binding transcription factor activity"/>
    <property type="evidence" value="ECO:0007669"/>
    <property type="project" value="InterPro"/>
</dbReference>
<dbReference type="PROSITE" id="PS00552">
    <property type="entry name" value="HTH_MERR_1"/>
    <property type="match status" value="1"/>
</dbReference>
<dbReference type="SMART" id="SM00422">
    <property type="entry name" value="HTH_MERR"/>
    <property type="match status" value="1"/>
</dbReference>
<accession>A0A9X4H4Y6</accession>
<dbReference type="PROSITE" id="PS50937">
    <property type="entry name" value="HTH_MERR_2"/>
    <property type="match status" value="1"/>
</dbReference>
<dbReference type="Pfam" id="PF13411">
    <property type="entry name" value="MerR_1"/>
    <property type="match status" value="1"/>
</dbReference>
<dbReference type="GO" id="GO:0003677">
    <property type="term" value="F:DNA binding"/>
    <property type="evidence" value="ECO:0007669"/>
    <property type="project" value="UniProtKB-KW"/>
</dbReference>
<reference evidence="3" key="1">
    <citation type="submission" date="2022-02" db="EMBL/GenBank/DDBJ databases">
        <authorList>
            <person name="Leng L."/>
        </authorList>
    </citation>
    <scope>NUCLEOTIDE SEQUENCE</scope>
    <source>
        <strain evidence="3">JI</strain>
    </source>
</reference>
<dbReference type="Proteomes" id="UP001154312">
    <property type="component" value="Unassembled WGS sequence"/>
</dbReference>
<dbReference type="EMBL" id="JAKOAV010000006">
    <property type="protein sequence ID" value="MDF9407673.1"/>
    <property type="molecule type" value="Genomic_DNA"/>
</dbReference>
<evidence type="ECO:0000313" key="4">
    <source>
        <dbReference type="Proteomes" id="UP001154312"/>
    </source>
</evidence>
<dbReference type="PANTHER" id="PTHR30204">
    <property type="entry name" value="REDOX-CYCLING DRUG-SENSING TRANSCRIPTIONAL ACTIVATOR SOXR"/>
    <property type="match status" value="1"/>
</dbReference>
<dbReference type="RefSeq" id="WP_277442907.1">
    <property type="nucleotide sequence ID" value="NZ_JAKOAV010000006.1"/>
</dbReference>
<feature type="domain" description="HTH merR-type" evidence="2">
    <location>
        <begin position="10"/>
        <end position="78"/>
    </location>
</feature>
<keyword evidence="1" id="KW-0238">DNA-binding</keyword>
<keyword evidence="4" id="KW-1185">Reference proteome</keyword>
<gene>
    <name evidence="3" type="ORF">L7E55_04750</name>
</gene>
<evidence type="ECO:0000259" key="2">
    <source>
        <dbReference type="PROSITE" id="PS50937"/>
    </source>
</evidence>
<name>A0A9X4H4Y6_9FIRM</name>
<proteinExistence type="predicted"/>
<dbReference type="PANTHER" id="PTHR30204:SF58">
    <property type="entry name" value="HTH-TYPE TRANSCRIPTIONAL REGULATOR YFMP"/>
    <property type="match status" value="1"/>
</dbReference>
<dbReference type="InterPro" id="IPR009061">
    <property type="entry name" value="DNA-bd_dom_put_sf"/>
</dbReference>
<sequence>MSTWDDDKPMLNIGVVAQLLEVHPETLRIWEKNNLIHPARKNKQRLYSNNDLKRLKFIHNLINVKGLNIAGVQQVLAMYSCWKTKSCQDSQIRNKSQVVNKSKPCWKEEESYCIVIQDQADLCNNCKYYKNSYETTD</sequence>
<dbReference type="InterPro" id="IPR047057">
    <property type="entry name" value="MerR_fam"/>
</dbReference>
<comment type="caution">
    <text evidence="3">The sequence shown here is derived from an EMBL/GenBank/DDBJ whole genome shotgun (WGS) entry which is preliminary data.</text>
</comment>
<dbReference type="AlphaFoldDB" id="A0A9X4H4Y6"/>
<dbReference type="InterPro" id="IPR000551">
    <property type="entry name" value="MerR-type_HTH_dom"/>
</dbReference>
<organism evidence="3 4">
    <name type="scientific">Pelotomaculum isophthalicicum JI</name>
    <dbReference type="NCBI Taxonomy" id="947010"/>
    <lineage>
        <taxon>Bacteria</taxon>
        <taxon>Bacillati</taxon>
        <taxon>Bacillota</taxon>
        <taxon>Clostridia</taxon>
        <taxon>Eubacteriales</taxon>
        <taxon>Desulfotomaculaceae</taxon>
        <taxon>Pelotomaculum</taxon>
    </lineage>
</organism>
<evidence type="ECO:0000256" key="1">
    <source>
        <dbReference type="ARBA" id="ARBA00023125"/>
    </source>
</evidence>
<protein>
    <submittedName>
        <fullName evidence="3">MerR family transcriptional regulator</fullName>
    </submittedName>
</protein>